<accession>A0ABN7B910</accession>
<dbReference type="Proteomes" id="UP001307889">
    <property type="component" value="Chromosome 12"/>
</dbReference>
<evidence type="ECO:0000313" key="1">
    <source>
        <dbReference type="EMBL" id="BET00749.1"/>
    </source>
</evidence>
<evidence type="ECO:0000313" key="2">
    <source>
        <dbReference type="Proteomes" id="UP001307889"/>
    </source>
</evidence>
<dbReference type="EMBL" id="AP028920">
    <property type="protein sequence ID" value="BET00749.1"/>
    <property type="molecule type" value="Genomic_DNA"/>
</dbReference>
<organism evidence="1 2">
    <name type="scientific">Nesidiocoris tenuis</name>
    <dbReference type="NCBI Taxonomy" id="355587"/>
    <lineage>
        <taxon>Eukaryota</taxon>
        <taxon>Metazoa</taxon>
        <taxon>Ecdysozoa</taxon>
        <taxon>Arthropoda</taxon>
        <taxon>Hexapoda</taxon>
        <taxon>Insecta</taxon>
        <taxon>Pterygota</taxon>
        <taxon>Neoptera</taxon>
        <taxon>Paraneoptera</taxon>
        <taxon>Hemiptera</taxon>
        <taxon>Heteroptera</taxon>
        <taxon>Panheteroptera</taxon>
        <taxon>Cimicomorpha</taxon>
        <taxon>Miridae</taxon>
        <taxon>Dicyphina</taxon>
        <taxon>Nesidiocoris</taxon>
    </lineage>
</organism>
<keyword evidence="2" id="KW-1185">Reference proteome</keyword>
<gene>
    <name evidence="1" type="ORF">NTJ_13566</name>
</gene>
<name>A0ABN7B910_9HEMI</name>
<protein>
    <submittedName>
        <fullName evidence="1">Uncharacterized protein</fullName>
    </submittedName>
</protein>
<sequence>MREREFLNGEQLEKIVSSFLKKLLQGKQSESSSKKKTYSKNTKNSYARQIQALRRLNHRRVRKYTITVVENKIKILKQTESQQNVIQSQKLAAYRSSKTSQASSCNSSLIITPYGTIPRPPTQWLWTTKSKRPRKLTSISKRDSRKAMEVLPKKIPSQPDFSSIGMNPISDVVGLDCCRLPKRCASTIDFASAPPHDSTAELPLIEKLLFLDTTVVEEMQFPRLSAADLEPESFPELRLVPLFDPKNMKRSHSLPAIAIGFDSKSLKCSPNKCL</sequence>
<reference evidence="1 2" key="1">
    <citation type="submission" date="2023-09" db="EMBL/GenBank/DDBJ databases">
        <title>Nesidiocoris tenuis whole genome shotgun sequence.</title>
        <authorList>
            <person name="Shibata T."/>
            <person name="Shimoda M."/>
            <person name="Kobayashi T."/>
            <person name="Uehara T."/>
        </authorList>
    </citation>
    <scope>NUCLEOTIDE SEQUENCE [LARGE SCALE GENOMIC DNA]</scope>
    <source>
        <strain evidence="1 2">Japan</strain>
    </source>
</reference>
<proteinExistence type="predicted"/>